<dbReference type="AlphaFoldDB" id="A0A6J4UHJ4"/>
<accession>A0A6J4UHJ4</accession>
<dbReference type="EMBL" id="CADCWN010000015">
    <property type="protein sequence ID" value="CAA9549745.1"/>
    <property type="molecule type" value="Genomic_DNA"/>
</dbReference>
<gene>
    <name evidence="1" type="ORF">AVDCRST_MAG18-207</name>
</gene>
<evidence type="ECO:0000313" key="1">
    <source>
        <dbReference type="EMBL" id="CAA9549745.1"/>
    </source>
</evidence>
<name>A0A6J4UHJ4_9BACT</name>
<proteinExistence type="predicted"/>
<organism evidence="1">
    <name type="scientific">uncultured Thermomicrobiales bacterium</name>
    <dbReference type="NCBI Taxonomy" id="1645740"/>
    <lineage>
        <taxon>Bacteria</taxon>
        <taxon>Pseudomonadati</taxon>
        <taxon>Thermomicrobiota</taxon>
        <taxon>Thermomicrobia</taxon>
        <taxon>Thermomicrobiales</taxon>
        <taxon>environmental samples</taxon>
    </lineage>
</organism>
<protein>
    <submittedName>
        <fullName evidence="1">Uncharacterized protein</fullName>
    </submittedName>
</protein>
<reference evidence="1" key="1">
    <citation type="submission" date="2020-02" db="EMBL/GenBank/DDBJ databases">
        <authorList>
            <person name="Meier V. D."/>
        </authorList>
    </citation>
    <scope>NUCLEOTIDE SEQUENCE</scope>
    <source>
        <strain evidence="1">AVDCRST_MAG18</strain>
    </source>
</reference>
<sequence>MTYRATQDVVQRVRPLLERLATRTIDKARLLQYLSAMAGVDWGVLRLNGRAAAIEGGLEVEILTLEDSASGETYQLHYPQCLPRALDAAVREEYKRLALDRHLTTMSQPLFDHFYGVSHCARCRWAGPQHAQIHLECRFAGHPINFEPAEHTI</sequence>